<protein>
    <submittedName>
        <fullName evidence="6">Hydrogenase iron-sulfur subunit</fullName>
    </submittedName>
</protein>
<keyword evidence="1" id="KW-0479">Metal-binding</keyword>
<dbReference type="GO" id="GO:0051536">
    <property type="term" value="F:iron-sulfur cluster binding"/>
    <property type="evidence" value="ECO:0007669"/>
    <property type="project" value="UniProtKB-KW"/>
</dbReference>
<gene>
    <name evidence="6" type="ORF">GKC30_00040</name>
</gene>
<dbReference type="GO" id="GO:0046872">
    <property type="term" value="F:metal ion binding"/>
    <property type="evidence" value="ECO:0007669"/>
    <property type="project" value="UniProtKB-KW"/>
</dbReference>
<dbReference type="GO" id="GO:0016491">
    <property type="term" value="F:oxidoreductase activity"/>
    <property type="evidence" value="ECO:0007669"/>
    <property type="project" value="UniProtKB-KW"/>
</dbReference>
<evidence type="ECO:0000313" key="6">
    <source>
        <dbReference type="EMBL" id="MUM76020.1"/>
    </source>
</evidence>
<evidence type="ECO:0000259" key="5">
    <source>
        <dbReference type="Pfam" id="PF02662"/>
    </source>
</evidence>
<evidence type="ECO:0000256" key="4">
    <source>
        <dbReference type="ARBA" id="ARBA00023014"/>
    </source>
</evidence>
<dbReference type="EMBL" id="WODC01000001">
    <property type="protein sequence ID" value="MUM76020.1"/>
    <property type="molecule type" value="Genomic_DNA"/>
</dbReference>
<keyword evidence="4" id="KW-0411">Iron-sulfur</keyword>
<keyword evidence="7" id="KW-1185">Reference proteome</keyword>
<name>A0A7K1KJ30_9BACT</name>
<dbReference type="Pfam" id="PF02662">
    <property type="entry name" value="FlpD"/>
    <property type="match status" value="1"/>
</dbReference>
<feature type="domain" description="F420-non-reducing hydrogenase iron-sulfur subunit D" evidence="5">
    <location>
        <begin position="9"/>
        <end position="131"/>
    </location>
</feature>
<proteinExistence type="predicted"/>
<evidence type="ECO:0000256" key="3">
    <source>
        <dbReference type="ARBA" id="ARBA00023004"/>
    </source>
</evidence>
<dbReference type="Proteomes" id="UP000461162">
    <property type="component" value="Unassembled WGS sequence"/>
</dbReference>
<sequence length="141" mass="15689">MHTEFEPTILAFVCNWCTYTAADLAGTSRMLQQPNLRLVRMMCTGMVDPKYIVKSLLSGADGVLVSGCHPGDCHYINGNYKARRRIKLLNEILPQFGIDKGRVKLTWVGASEGNEFAATVNHFINEIRELGPMEARSMAVV</sequence>
<dbReference type="AlphaFoldDB" id="A0A7K1KJ30"/>
<evidence type="ECO:0000256" key="2">
    <source>
        <dbReference type="ARBA" id="ARBA00023002"/>
    </source>
</evidence>
<keyword evidence="3" id="KW-0408">Iron</keyword>
<dbReference type="InterPro" id="IPR003813">
    <property type="entry name" value="MvhD/FlpD"/>
</dbReference>
<organism evidence="6 7">
    <name type="scientific">Pseudodesulfovibrio alkaliphilus</name>
    <dbReference type="NCBI Taxonomy" id="2661613"/>
    <lineage>
        <taxon>Bacteria</taxon>
        <taxon>Pseudomonadati</taxon>
        <taxon>Thermodesulfobacteriota</taxon>
        <taxon>Desulfovibrionia</taxon>
        <taxon>Desulfovibrionales</taxon>
        <taxon>Desulfovibrionaceae</taxon>
    </lineage>
</organism>
<reference evidence="6 7" key="1">
    <citation type="submission" date="2019-11" db="EMBL/GenBank/DDBJ databases">
        <title>Pseudodesulfovibrio alkaliphilus, sp. nov., an alkaliphilic sulfate-reducing bacteria from mud volcano of Taman peninsula, Russia.</title>
        <authorList>
            <person name="Frolova A."/>
            <person name="Merkel A.Y."/>
            <person name="Slobodkin A.I."/>
        </authorList>
    </citation>
    <scope>NUCLEOTIDE SEQUENCE [LARGE SCALE GENOMIC DNA]</scope>
    <source>
        <strain evidence="6 7">F-1</strain>
    </source>
</reference>
<dbReference type="RefSeq" id="WP_155931381.1">
    <property type="nucleotide sequence ID" value="NZ_WODC01000001.1"/>
</dbReference>
<evidence type="ECO:0000256" key="1">
    <source>
        <dbReference type="ARBA" id="ARBA00022723"/>
    </source>
</evidence>
<evidence type="ECO:0000313" key="7">
    <source>
        <dbReference type="Proteomes" id="UP000461162"/>
    </source>
</evidence>
<accession>A0A7K1KJ30</accession>
<comment type="caution">
    <text evidence="6">The sequence shown here is derived from an EMBL/GenBank/DDBJ whole genome shotgun (WGS) entry which is preliminary data.</text>
</comment>
<keyword evidence="2" id="KW-0560">Oxidoreductase</keyword>